<name>A0A8H4ER38_GIGMA</name>
<dbReference type="EMBL" id="WTPW01000175">
    <property type="protein sequence ID" value="KAF0539104.1"/>
    <property type="molecule type" value="Genomic_DNA"/>
</dbReference>
<organism evidence="2 3">
    <name type="scientific">Gigaspora margarita</name>
    <dbReference type="NCBI Taxonomy" id="4874"/>
    <lineage>
        <taxon>Eukaryota</taxon>
        <taxon>Fungi</taxon>
        <taxon>Fungi incertae sedis</taxon>
        <taxon>Mucoromycota</taxon>
        <taxon>Glomeromycotina</taxon>
        <taxon>Glomeromycetes</taxon>
        <taxon>Diversisporales</taxon>
        <taxon>Gigasporaceae</taxon>
        <taxon>Gigaspora</taxon>
    </lineage>
</organism>
<gene>
    <name evidence="2" type="ORF">F8M41_007362</name>
</gene>
<sequence length="129" mass="15226">MSNSRQVNRIQDLIAQLRAENESLKKENEALKENKKENETLKKENEELKKKKDKLTDDNAKLLNENQNLRQTNTNLQSENTRQRDIINRATQHVYVSLENFGVDYRQEDSLDVKTEKILKVSEEIKNIK</sequence>
<dbReference type="Gene3D" id="1.20.5.1700">
    <property type="match status" value="1"/>
</dbReference>
<proteinExistence type="predicted"/>
<keyword evidence="3" id="KW-1185">Reference proteome</keyword>
<evidence type="ECO:0000313" key="3">
    <source>
        <dbReference type="Proteomes" id="UP000439903"/>
    </source>
</evidence>
<comment type="caution">
    <text evidence="2">The sequence shown here is derived from an EMBL/GenBank/DDBJ whole genome shotgun (WGS) entry which is preliminary data.</text>
</comment>
<feature type="region of interest" description="Disordered" evidence="1">
    <location>
        <begin position="21"/>
        <end position="57"/>
    </location>
</feature>
<accession>A0A8H4ER38</accession>
<dbReference type="Proteomes" id="UP000439903">
    <property type="component" value="Unassembled WGS sequence"/>
</dbReference>
<dbReference type="OrthoDB" id="10590258at2759"/>
<dbReference type="AlphaFoldDB" id="A0A8H4ER38"/>
<evidence type="ECO:0000256" key="1">
    <source>
        <dbReference type="SAM" id="MobiDB-lite"/>
    </source>
</evidence>
<evidence type="ECO:0000313" key="2">
    <source>
        <dbReference type="EMBL" id="KAF0539104.1"/>
    </source>
</evidence>
<reference evidence="2 3" key="1">
    <citation type="journal article" date="2019" name="Environ. Microbiol.">
        <title>At the nexus of three kingdoms: the genome of the mycorrhizal fungus Gigaspora margarita provides insights into plant, endobacterial and fungal interactions.</title>
        <authorList>
            <person name="Venice F."/>
            <person name="Ghignone S."/>
            <person name="Salvioli di Fossalunga A."/>
            <person name="Amselem J."/>
            <person name="Novero M."/>
            <person name="Xianan X."/>
            <person name="Sedzielewska Toro K."/>
            <person name="Morin E."/>
            <person name="Lipzen A."/>
            <person name="Grigoriev I.V."/>
            <person name="Henrissat B."/>
            <person name="Martin F.M."/>
            <person name="Bonfante P."/>
        </authorList>
    </citation>
    <scope>NUCLEOTIDE SEQUENCE [LARGE SCALE GENOMIC DNA]</scope>
    <source>
        <strain evidence="2 3">BEG34</strain>
    </source>
</reference>
<protein>
    <submittedName>
        <fullName evidence="2">Uncharacterized protein</fullName>
    </submittedName>
</protein>